<sequence length="296" mass="31163">MAFKTPASRSPQNLSSSLTASATPTNTGVSASLGHFDTRLPAASSPTRTPMLSFSVTSGPIGPCVLCRVNPAIAAIFLLCQHVVCANHLTYFQHVSPDSGLSAQAGPEGYTDPMIPNPPAAPPTLHTHFRNGLFSQPHEQRNQVRRDTAGPPRGGTEATDAISSEAQIAPPSSQTKGKLKEETITQSLTWSLVFNSPSTGFSVPRIVHQDPGPSAISSFAGGLTSSARSPPVSSESTGSSSDSTYGSWTSEEAAEAHAIAARFETLAIRKEAEARAQEALNSIYSDNMDIVHHDEE</sequence>
<name>A0A0C3QHX9_9AGAM</name>
<dbReference type="AlphaFoldDB" id="A0A0C3QHX9"/>
<dbReference type="EMBL" id="KN823042">
    <property type="protein sequence ID" value="KIO25444.1"/>
    <property type="molecule type" value="Genomic_DNA"/>
</dbReference>
<feature type="compositionally biased region" description="Low complexity" evidence="1">
    <location>
        <begin position="13"/>
        <end position="22"/>
    </location>
</feature>
<feature type="region of interest" description="Disordered" evidence="1">
    <location>
        <begin position="1"/>
        <end position="22"/>
    </location>
</feature>
<reference evidence="2 3" key="1">
    <citation type="submission" date="2014-04" db="EMBL/GenBank/DDBJ databases">
        <authorList>
            <consortium name="DOE Joint Genome Institute"/>
            <person name="Kuo A."/>
            <person name="Girlanda M."/>
            <person name="Perotto S."/>
            <person name="Kohler A."/>
            <person name="Nagy L.G."/>
            <person name="Floudas D."/>
            <person name="Copeland A."/>
            <person name="Barry K.W."/>
            <person name="Cichocki N."/>
            <person name="Veneault-Fourrey C."/>
            <person name="LaButti K."/>
            <person name="Lindquist E.A."/>
            <person name="Lipzen A."/>
            <person name="Lundell T."/>
            <person name="Morin E."/>
            <person name="Murat C."/>
            <person name="Sun H."/>
            <person name="Tunlid A."/>
            <person name="Henrissat B."/>
            <person name="Grigoriev I.V."/>
            <person name="Hibbett D.S."/>
            <person name="Martin F."/>
            <person name="Nordberg H.P."/>
            <person name="Cantor M.N."/>
            <person name="Hua S.X."/>
        </authorList>
    </citation>
    <scope>NUCLEOTIDE SEQUENCE [LARGE SCALE GENOMIC DNA]</scope>
    <source>
        <strain evidence="2 3">MUT 4182</strain>
    </source>
</reference>
<reference evidence="3" key="2">
    <citation type="submission" date="2015-01" db="EMBL/GenBank/DDBJ databases">
        <title>Evolutionary Origins and Diversification of the Mycorrhizal Mutualists.</title>
        <authorList>
            <consortium name="DOE Joint Genome Institute"/>
            <consortium name="Mycorrhizal Genomics Consortium"/>
            <person name="Kohler A."/>
            <person name="Kuo A."/>
            <person name="Nagy L.G."/>
            <person name="Floudas D."/>
            <person name="Copeland A."/>
            <person name="Barry K.W."/>
            <person name="Cichocki N."/>
            <person name="Veneault-Fourrey C."/>
            <person name="LaButti K."/>
            <person name="Lindquist E.A."/>
            <person name="Lipzen A."/>
            <person name="Lundell T."/>
            <person name="Morin E."/>
            <person name="Murat C."/>
            <person name="Riley R."/>
            <person name="Ohm R."/>
            <person name="Sun H."/>
            <person name="Tunlid A."/>
            <person name="Henrissat B."/>
            <person name="Grigoriev I.V."/>
            <person name="Hibbett D.S."/>
            <person name="Martin F."/>
        </authorList>
    </citation>
    <scope>NUCLEOTIDE SEQUENCE [LARGE SCALE GENOMIC DNA]</scope>
    <source>
        <strain evidence="3">MUT 4182</strain>
    </source>
</reference>
<feature type="compositionally biased region" description="Polar residues" evidence="1">
    <location>
        <begin position="161"/>
        <end position="176"/>
    </location>
</feature>
<feature type="region of interest" description="Disordered" evidence="1">
    <location>
        <begin position="135"/>
        <end position="180"/>
    </location>
</feature>
<gene>
    <name evidence="2" type="ORF">M407DRAFT_8415</name>
</gene>
<feature type="compositionally biased region" description="Basic and acidic residues" evidence="1">
    <location>
        <begin position="138"/>
        <end position="148"/>
    </location>
</feature>
<dbReference type="Proteomes" id="UP000054248">
    <property type="component" value="Unassembled WGS sequence"/>
</dbReference>
<organism evidence="2 3">
    <name type="scientific">Tulasnella calospora MUT 4182</name>
    <dbReference type="NCBI Taxonomy" id="1051891"/>
    <lineage>
        <taxon>Eukaryota</taxon>
        <taxon>Fungi</taxon>
        <taxon>Dikarya</taxon>
        <taxon>Basidiomycota</taxon>
        <taxon>Agaricomycotina</taxon>
        <taxon>Agaricomycetes</taxon>
        <taxon>Cantharellales</taxon>
        <taxon>Tulasnellaceae</taxon>
        <taxon>Tulasnella</taxon>
    </lineage>
</organism>
<evidence type="ECO:0000313" key="3">
    <source>
        <dbReference type="Proteomes" id="UP000054248"/>
    </source>
</evidence>
<proteinExistence type="predicted"/>
<evidence type="ECO:0000256" key="1">
    <source>
        <dbReference type="SAM" id="MobiDB-lite"/>
    </source>
</evidence>
<evidence type="ECO:0000313" key="2">
    <source>
        <dbReference type="EMBL" id="KIO25444.1"/>
    </source>
</evidence>
<keyword evidence="3" id="KW-1185">Reference proteome</keyword>
<protein>
    <submittedName>
        <fullName evidence="2">Uncharacterized protein</fullName>
    </submittedName>
</protein>
<feature type="region of interest" description="Disordered" evidence="1">
    <location>
        <begin position="217"/>
        <end position="249"/>
    </location>
</feature>
<feature type="compositionally biased region" description="Low complexity" evidence="1">
    <location>
        <begin position="225"/>
        <end position="249"/>
    </location>
</feature>
<accession>A0A0C3QHX9</accession>
<dbReference type="HOGENOM" id="CLU_940707_0_0_1"/>